<dbReference type="PATRIC" id="fig|1229783.3.peg.1579"/>
<keyword evidence="1" id="KW-1133">Transmembrane helix</keyword>
<dbReference type="PANTHER" id="PTHR34473:SF2">
    <property type="entry name" value="UPF0699 TRANSMEMBRANE PROTEIN YDBT"/>
    <property type="match status" value="1"/>
</dbReference>
<proteinExistence type="predicted"/>
<dbReference type="EMBL" id="AMSQ01000012">
    <property type="protein sequence ID" value="EKU47133.1"/>
    <property type="molecule type" value="Genomic_DNA"/>
</dbReference>
<gene>
    <name evidence="3" type="ORF">C273_07832</name>
</gene>
<organism evidence="3 4">
    <name type="scientific">Staphylococcus massiliensis S46</name>
    <dbReference type="NCBI Taxonomy" id="1229783"/>
    <lineage>
        <taxon>Bacteria</taxon>
        <taxon>Bacillati</taxon>
        <taxon>Bacillota</taxon>
        <taxon>Bacilli</taxon>
        <taxon>Bacillales</taxon>
        <taxon>Staphylococcaceae</taxon>
        <taxon>Staphylococcus</taxon>
    </lineage>
</organism>
<dbReference type="STRING" id="1229783.C273_07832"/>
<evidence type="ECO:0000256" key="1">
    <source>
        <dbReference type="SAM" id="Phobius"/>
    </source>
</evidence>
<evidence type="ECO:0000313" key="3">
    <source>
        <dbReference type="EMBL" id="EKU47133.1"/>
    </source>
</evidence>
<name>K9AIH2_9STAP</name>
<sequence>MYSGKMDRNGIKVMRVTSVIQTLLMLIVFGGLLSLHIFLAPFFSTLVIVLISVAIALYFIVTFFINPKFQYHVNLYEVNPRTILSRKGFIEIKEAEIPTFRIQNVHINEGFIMRKYDVAHITLSTAGGNTQLIYLNKKEAKRIQNTIKGYINDTKDETDGNES</sequence>
<dbReference type="AlphaFoldDB" id="K9AIH2"/>
<dbReference type="RefSeq" id="WP_009383897.1">
    <property type="nucleotide sequence ID" value="NZ_AMSQ01000012.1"/>
</dbReference>
<feature type="domain" description="YdbS-like PH" evidence="2">
    <location>
        <begin position="76"/>
        <end position="147"/>
    </location>
</feature>
<dbReference type="eggNOG" id="COG3402">
    <property type="taxonomic scope" value="Bacteria"/>
</dbReference>
<reference evidence="3 4" key="1">
    <citation type="journal article" date="2013" name="Genome Announc.">
        <title>Genome Sequence of Staphylococcus massiliensis Strain S46, Isolated from the Surface of Healthy Human Skin.</title>
        <authorList>
            <person name="Srivastav R."/>
            <person name="Singh A."/>
            <person name="Jangir P.K."/>
            <person name="Kumari C."/>
            <person name="Muduli S."/>
            <person name="Sharma R."/>
        </authorList>
    </citation>
    <scope>NUCLEOTIDE SEQUENCE [LARGE SCALE GENOMIC DNA]</scope>
    <source>
        <strain evidence="3 4">S46</strain>
    </source>
</reference>
<protein>
    <recommendedName>
        <fullName evidence="2">YdbS-like PH domain-containing protein</fullName>
    </recommendedName>
</protein>
<dbReference type="OrthoDB" id="1750577at2"/>
<keyword evidence="4" id="KW-1185">Reference proteome</keyword>
<feature type="transmembrane region" description="Helical" evidence="1">
    <location>
        <begin position="45"/>
        <end position="65"/>
    </location>
</feature>
<dbReference type="PANTHER" id="PTHR34473">
    <property type="entry name" value="UPF0699 TRANSMEMBRANE PROTEIN YDBS"/>
    <property type="match status" value="1"/>
</dbReference>
<accession>K9AIH2</accession>
<evidence type="ECO:0000259" key="2">
    <source>
        <dbReference type="Pfam" id="PF03703"/>
    </source>
</evidence>
<evidence type="ECO:0000313" key="4">
    <source>
        <dbReference type="Proteomes" id="UP000009885"/>
    </source>
</evidence>
<keyword evidence="1" id="KW-0812">Transmembrane</keyword>
<comment type="caution">
    <text evidence="3">The sequence shown here is derived from an EMBL/GenBank/DDBJ whole genome shotgun (WGS) entry which is preliminary data.</text>
</comment>
<dbReference type="Pfam" id="PF03703">
    <property type="entry name" value="bPH_2"/>
    <property type="match status" value="1"/>
</dbReference>
<feature type="transmembrane region" description="Helical" evidence="1">
    <location>
        <begin position="20"/>
        <end position="39"/>
    </location>
</feature>
<dbReference type="InterPro" id="IPR005182">
    <property type="entry name" value="YdbS-like_PH"/>
</dbReference>
<dbReference type="Proteomes" id="UP000009885">
    <property type="component" value="Unassembled WGS sequence"/>
</dbReference>
<keyword evidence="1" id="KW-0472">Membrane</keyword>